<name>A0A6J6J3T6_9ZZZZ</name>
<dbReference type="EMBL" id="CAEZVT010000015">
    <property type="protein sequence ID" value="CAB4631274.1"/>
    <property type="molecule type" value="Genomic_DNA"/>
</dbReference>
<organism evidence="2">
    <name type="scientific">freshwater metagenome</name>
    <dbReference type="NCBI Taxonomy" id="449393"/>
    <lineage>
        <taxon>unclassified sequences</taxon>
        <taxon>metagenomes</taxon>
        <taxon>ecological metagenomes</taxon>
    </lineage>
</organism>
<gene>
    <name evidence="2" type="ORF">UFOPK2131_00298</name>
</gene>
<feature type="transmembrane region" description="Helical" evidence="1">
    <location>
        <begin position="47"/>
        <end position="70"/>
    </location>
</feature>
<reference evidence="2" key="1">
    <citation type="submission" date="2020-05" db="EMBL/GenBank/DDBJ databases">
        <authorList>
            <person name="Chiriac C."/>
            <person name="Salcher M."/>
            <person name="Ghai R."/>
            <person name="Kavagutti S V."/>
        </authorList>
    </citation>
    <scope>NUCLEOTIDE SEQUENCE</scope>
</reference>
<keyword evidence="1" id="KW-0812">Transmembrane</keyword>
<evidence type="ECO:0000256" key="1">
    <source>
        <dbReference type="SAM" id="Phobius"/>
    </source>
</evidence>
<accession>A0A6J6J3T6</accession>
<sequence length="74" mass="7920">MPFAAVFQPLNVYLSRVNVFAGIVVLTESATSSVAIVPDPPLLLNEIVLGVMVWVLTALGELELVLVLAITRKS</sequence>
<proteinExistence type="predicted"/>
<keyword evidence="1" id="KW-0472">Membrane</keyword>
<evidence type="ECO:0000313" key="2">
    <source>
        <dbReference type="EMBL" id="CAB4631274.1"/>
    </source>
</evidence>
<keyword evidence="1" id="KW-1133">Transmembrane helix</keyword>
<dbReference type="AlphaFoldDB" id="A0A6J6J3T6"/>
<protein>
    <submittedName>
        <fullName evidence="2">Unannotated protein</fullName>
    </submittedName>
</protein>